<protein>
    <submittedName>
        <fullName evidence="2">Replication protein a-related</fullName>
    </submittedName>
</protein>
<evidence type="ECO:0000313" key="2">
    <source>
        <dbReference type="EMBL" id="KAJ6252388.1"/>
    </source>
</evidence>
<gene>
    <name evidence="2" type="ORF">M0813_14240</name>
</gene>
<dbReference type="InterPro" id="IPR036388">
    <property type="entry name" value="WH-like_DNA-bd_sf"/>
</dbReference>
<dbReference type="Gene3D" id="2.40.50.140">
    <property type="entry name" value="Nucleic acid-binding proteins"/>
    <property type="match status" value="1"/>
</dbReference>
<proteinExistence type="predicted"/>
<sequence length="506" mass="59149">MNQNSSLQFNFQNKQINGNIQQQTNQPLNHTPFQNQNSQTQIQMQMENQNNHQINQTPKQFQFPNQQFQQNNLFSPQKMSNQIMTHSRNNVPITLSQILKVTRFLERCPIIDCQPVKTITLVTTITKYEKKNNHVLLTLNDGTGELIAKDYLNFRNINNQISNPYENQYVRIYASVVMDYNLREIKVKKILPITDSNEITFHFLEALVTHFENTVTRKYINEKKFVISNQQNYQNQTQLRTNTKLIPRELFNSENENITIENQNNQTINQNNQNLQQTSLNPNQNTSQLQFQSQLHNQNPQQTNHINNQTINQNNQNLQQTSLNPNQNTSQLQFQSQTQNQNTQQTNQTNNQNKQFNQNLQQTVLNPNQNTSQLQYQNQSQNQNIQQTNQPLNHTPLQNQNSQTQIQMQMENQNNQQNFNLQNGQYGITSLISSQGITRTRYDQLKNMILPIIQQDDSDEGVGIQKIQFKLQNQATANEILEALNKMGSENLIFPSQSANDHWKTY</sequence>
<dbReference type="Proteomes" id="UP001150062">
    <property type="component" value="Unassembled WGS sequence"/>
</dbReference>
<name>A0ABQ8Z6G7_9EUKA</name>
<keyword evidence="3" id="KW-1185">Reference proteome</keyword>
<dbReference type="InterPro" id="IPR012340">
    <property type="entry name" value="NA-bd_OB-fold"/>
</dbReference>
<feature type="region of interest" description="Disordered" evidence="1">
    <location>
        <begin position="374"/>
        <end position="402"/>
    </location>
</feature>
<dbReference type="Gene3D" id="1.10.10.10">
    <property type="entry name" value="Winged helix-like DNA-binding domain superfamily/Winged helix DNA-binding domain"/>
    <property type="match status" value="1"/>
</dbReference>
<organism evidence="2 3">
    <name type="scientific">Anaeramoeba flamelloides</name>
    <dbReference type="NCBI Taxonomy" id="1746091"/>
    <lineage>
        <taxon>Eukaryota</taxon>
        <taxon>Metamonada</taxon>
        <taxon>Anaeramoebidae</taxon>
        <taxon>Anaeramoeba</taxon>
    </lineage>
</organism>
<feature type="region of interest" description="Disordered" evidence="1">
    <location>
        <begin position="319"/>
        <end position="349"/>
    </location>
</feature>
<dbReference type="EMBL" id="JAOAOG010000045">
    <property type="protein sequence ID" value="KAJ6252388.1"/>
    <property type="molecule type" value="Genomic_DNA"/>
</dbReference>
<dbReference type="SUPFAM" id="SSF50249">
    <property type="entry name" value="Nucleic acid-binding proteins"/>
    <property type="match status" value="1"/>
</dbReference>
<reference evidence="2" key="1">
    <citation type="submission" date="2022-08" db="EMBL/GenBank/DDBJ databases">
        <title>Novel sulfate-reducing endosymbionts in the free-living metamonad Anaeramoeba.</title>
        <authorList>
            <person name="Jerlstrom-Hultqvist J."/>
            <person name="Cepicka I."/>
            <person name="Gallot-Lavallee L."/>
            <person name="Salas-Leiva D."/>
            <person name="Curtis B.A."/>
            <person name="Zahonova K."/>
            <person name="Pipaliya S."/>
            <person name="Dacks J."/>
            <person name="Roger A.J."/>
        </authorList>
    </citation>
    <scope>NUCLEOTIDE SEQUENCE</scope>
    <source>
        <strain evidence="2">Schooner1</strain>
    </source>
</reference>
<comment type="caution">
    <text evidence="2">The sequence shown here is derived from an EMBL/GenBank/DDBJ whole genome shotgun (WGS) entry which is preliminary data.</text>
</comment>
<accession>A0ABQ8Z6G7</accession>
<evidence type="ECO:0000313" key="3">
    <source>
        <dbReference type="Proteomes" id="UP001150062"/>
    </source>
</evidence>
<evidence type="ECO:0000256" key="1">
    <source>
        <dbReference type="SAM" id="MobiDB-lite"/>
    </source>
</evidence>